<reference evidence="1 2" key="1">
    <citation type="submission" date="2024-02" db="EMBL/GenBank/DDBJ databases">
        <title>de novo genome assembly of Solanum bulbocastanum strain 11H21.</title>
        <authorList>
            <person name="Hosaka A.J."/>
        </authorList>
    </citation>
    <scope>NUCLEOTIDE SEQUENCE [LARGE SCALE GENOMIC DNA]</scope>
    <source>
        <tissue evidence="1">Young leaves</tissue>
    </source>
</reference>
<gene>
    <name evidence="1" type="ORF">RDI58_011230</name>
</gene>
<dbReference type="AlphaFoldDB" id="A0AAN8TQX6"/>
<evidence type="ECO:0000313" key="1">
    <source>
        <dbReference type="EMBL" id="KAK6792149.1"/>
    </source>
</evidence>
<dbReference type="Proteomes" id="UP001371456">
    <property type="component" value="Unassembled WGS sequence"/>
</dbReference>
<comment type="caution">
    <text evidence="1">The sequence shown here is derived from an EMBL/GenBank/DDBJ whole genome shotgun (WGS) entry which is preliminary data.</text>
</comment>
<accession>A0AAN8TQX6</accession>
<sequence length="35" mass="3824">MCSLRGCVSFNGSEGALLKGCICSILLLLPMWDYE</sequence>
<proteinExistence type="predicted"/>
<organism evidence="1 2">
    <name type="scientific">Solanum bulbocastanum</name>
    <name type="common">Wild potato</name>
    <dbReference type="NCBI Taxonomy" id="147425"/>
    <lineage>
        <taxon>Eukaryota</taxon>
        <taxon>Viridiplantae</taxon>
        <taxon>Streptophyta</taxon>
        <taxon>Embryophyta</taxon>
        <taxon>Tracheophyta</taxon>
        <taxon>Spermatophyta</taxon>
        <taxon>Magnoliopsida</taxon>
        <taxon>eudicotyledons</taxon>
        <taxon>Gunneridae</taxon>
        <taxon>Pentapetalae</taxon>
        <taxon>asterids</taxon>
        <taxon>lamiids</taxon>
        <taxon>Solanales</taxon>
        <taxon>Solanaceae</taxon>
        <taxon>Solanoideae</taxon>
        <taxon>Solaneae</taxon>
        <taxon>Solanum</taxon>
    </lineage>
</organism>
<keyword evidence="2" id="KW-1185">Reference proteome</keyword>
<evidence type="ECO:0000313" key="2">
    <source>
        <dbReference type="Proteomes" id="UP001371456"/>
    </source>
</evidence>
<protein>
    <submittedName>
        <fullName evidence="1">Uncharacterized protein</fullName>
    </submittedName>
</protein>
<dbReference type="EMBL" id="JBANQN010000004">
    <property type="protein sequence ID" value="KAK6792149.1"/>
    <property type="molecule type" value="Genomic_DNA"/>
</dbReference>
<name>A0AAN8TQX6_SOLBU</name>